<evidence type="ECO:0000313" key="3">
    <source>
        <dbReference type="Proteomes" id="UP000245207"/>
    </source>
</evidence>
<dbReference type="EMBL" id="PKPP01000264">
    <property type="protein sequence ID" value="PWA95100.1"/>
    <property type="molecule type" value="Genomic_DNA"/>
</dbReference>
<dbReference type="Pfam" id="PF12146">
    <property type="entry name" value="Hydrolase_4"/>
    <property type="match status" value="1"/>
</dbReference>
<evidence type="ECO:0000313" key="2">
    <source>
        <dbReference type="EMBL" id="PWA95100.1"/>
    </source>
</evidence>
<comment type="caution">
    <text evidence="2">The sequence shown here is derived from an EMBL/GenBank/DDBJ whole genome shotgun (WGS) entry which is preliminary data.</text>
</comment>
<dbReference type="InterPro" id="IPR000073">
    <property type="entry name" value="AB_hydrolase_1"/>
</dbReference>
<name>A0A2U1QAR6_ARTAN</name>
<evidence type="ECO:0000259" key="1">
    <source>
        <dbReference type="Pfam" id="PF12146"/>
    </source>
</evidence>
<organism evidence="2 3">
    <name type="scientific">Artemisia annua</name>
    <name type="common">Sweet wormwood</name>
    <dbReference type="NCBI Taxonomy" id="35608"/>
    <lineage>
        <taxon>Eukaryota</taxon>
        <taxon>Viridiplantae</taxon>
        <taxon>Streptophyta</taxon>
        <taxon>Embryophyta</taxon>
        <taxon>Tracheophyta</taxon>
        <taxon>Spermatophyta</taxon>
        <taxon>Magnoliopsida</taxon>
        <taxon>eudicotyledons</taxon>
        <taxon>Gunneridae</taxon>
        <taxon>Pentapetalae</taxon>
        <taxon>asterids</taxon>
        <taxon>campanulids</taxon>
        <taxon>Asterales</taxon>
        <taxon>Asteraceae</taxon>
        <taxon>Asteroideae</taxon>
        <taxon>Anthemideae</taxon>
        <taxon>Artemisiinae</taxon>
        <taxon>Artemisia</taxon>
    </lineage>
</organism>
<dbReference type="InterPro" id="IPR000639">
    <property type="entry name" value="Epox_hydrolase-like"/>
</dbReference>
<accession>A0A2U1QAR6</accession>
<dbReference type="InterPro" id="IPR022742">
    <property type="entry name" value="Hydrolase_4"/>
</dbReference>
<dbReference type="AlphaFoldDB" id="A0A2U1QAR6"/>
<dbReference type="Gene3D" id="3.40.50.1820">
    <property type="entry name" value="alpha/beta hydrolase"/>
    <property type="match status" value="1"/>
</dbReference>
<keyword evidence="3" id="KW-1185">Reference proteome</keyword>
<proteinExistence type="predicted"/>
<keyword evidence="2" id="KW-0378">Hydrolase</keyword>
<dbReference type="Proteomes" id="UP000245207">
    <property type="component" value="Unassembled WGS sequence"/>
</dbReference>
<dbReference type="STRING" id="35608.A0A2U1QAR6"/>
<dbReference type="GO" id="GO:0016787">
    <property type="term" value="F:hydrolase activity"/>
    <property type="evidence" value="ECO:0007669"/>
    <property type="project" value="UniProtKB-KW"/>
</dbReference>
<dbReference type="PRINTS" id="PR00412">
    <property type="entry name" value="EPOXHYDRLASE"/>
</dbReference>
<dbReference type="SUPFAM" id="SSF53474">
    <property type="entry name" value="alpha/beta-Hydrolases"/>
    <property type="match status" value="1"/>
</dbReference>
<dbReference type="PANTHER" id="PTHR43689">
    <property type="entry name" value="HYDROLASE"/>
    <property type="match status" value="1"/>
</dbReference>
<dbReference type="InterPro" id="IPR029058">
    <property type="entry name" value="AB_hydrolase_fold"/>
</dbReference>
<dbReference type="OrthoDB" id="6431331at2759"/>
<dbReference type="PANTHER" id="PTHR43689:SF8">
    <property type="entry name" value="ALPHA_BETA-HYDROLASES SUPERFAMILY PROTEIN"/>
    <property type="match status" value="1"/>
</dbReference>
<sequence length="246" mass="27675">MSSCVTPIVQETANPLVLLHGFDSSCLEWRYTLPLLEQAGFEAWAVDILGWGFNNLEMLPLCNVEAKRDHLFQFWKSYIKRPMLLVGPSLGAAVAIDFAINHPEAVDKLILINASVYSEGTALPFDTCLEWTYITRLHCLLPWWEEATVDFMIDGGYNVSSQINQVMKKTLLISGENDRIIDSKLAVRLHCELPNAIIRQISNCGHIPHVEKPEAVASLITNFVPRDKRLALPSILEQQGKVLINH</sequence>
<feature type="domain" description="Serine aminopeptidase S33" evidence="1">
    <location>
        <begin position="15"/>
        <end position="120"/>
    </location>
</feature>
<protein>
    <submittedName>
        <fullName evidence="2">Alpha/beta-Hydrolases superfamily protein</fullName>
    </submittedName>
</protein>
<gene>
    <name evidence="2" type="ORF">CTI12_AA053380</name>
</gene>
<reference evidence="2 3" key="1">
    <citation type="journal article" date="2018" name="Mol. Plant">
        <title>The genome of Artemisia annua provides insight into the evolution of Asteraceae family and artemisinin biosynthesis.</title>
        <authorList>
            <person name="Shen Q."/>
            <person name="Zhang L."/>
            <person name="Liao Z."/>
            <person name="Wang S."/>
            <person name="Yan T."/>
            <person name="Shi P."/>
            <person name="Liu M."/>
            <person name="Fu X."/>
            <person name="Pan Q."/>
            <person name="Wang Y."/>
            <person name="Lv Z."/>
            <person name="Lu X."/>
            <person name="Zhang F."/>
            <person name="Jiang W."/>
            <person name="Ma Y."/>
            <person name="Chen M."/>
            <person name="Hao X."/>
            <person name="Li L."/>
            <person name="Tang Y."/>
            <person name="Lv G."/>
            <person name="Zhou Y."/>
            <person name="Sun X."/>
            <person name="Brodelius P.E."/>
            <person name="Rose J.K.C."/>
            <person name="Tang K."/>
        </authorList>
    </citation>
    <scope>NUCLEOTIDE SEQUENCE [LARGE SCALE GENOMIC DNA]</scope>
    <source>
        <strain evidence="3">cv. Huhao1</strain>
        <tissue evidence="2">Leaf</tissue>
    </source>
</reference>
<dbReference type="PRINTS" id="PR00111">
    <property type="entry name" value="ABHYDROLASE"/>
</dbReference>